<accession>A0A0U5H6V0</accession>
<evidence type="ECO:0000313" key="5">
    <source>
        <dbReference type="EMBL" id="CQH63668.1"/>
    </source>
</evidence>
<dbReference type="Pfam" id="PF26591">
    <property type="entry name" value="DUF8186_C"/>
    <property type="match status" value="1"/>
</dbReference>
<dbReference type="EMBL" id="LN831303">
    <property type="protein sequence ID" value="CQH63668.1"/>
    <property type="molecule type" value="Genomic_DNA"/>
</dbReference>
<geneLocation type="plasmid" evidence="6">
    <name>pSTJ001</name>
</geneLocation>
<dbReference type="InterPro" id="IPR058910">
    <property type="entry name" value="DUF8186_M"/>
</dbReference>
<dbReference type="AlphaFoldDB" id="A0A0U5H6V0"/>
<feature type="transmembrane region" description="Helical" evidence="1">
    <location>
        <begin position="531"/>
        <end position="551"/>
    </location>
</feature>
<dbReference type="InterPro" id="IPR058499">
    <property type="entry name" value="DUF8186"/>
</dbReference>
<keyword evidence="1" id="KW-1133">Transmembrane helix</keyword>
<dbReference type="Proteomes" id="UP000066737">
    <property type="component" value="Plasmid pSTJ001"/>
</dbReference>
<keyword evidence="6" id="KW-1185">Reference proteome</keyword>
<reference evidence="6" key="1">
    <citation type="journal article" date="2016" name="Environ. Microbiol.">
        <title>The complete genome of a viable archaeum isolated from 123-million-year-old rock salt.</title>
        <authorList>
            <person name="Jaakkola S.T."/>
            <person name="Pfeiffer F."/>
            <person name="Ravantti J.J."/>
            <person name="Guo Q."/>
            <person name="Liu Y."/>
            <person name="Chen X."/>
            <person name="Ma H."/>
            <person name="Yang C."/>
            <person name="Oksanen H.M."/>
            <person name="Bamford D.H."/>
        </authorList>
    </citation>
    <scope>NUCLEOTIDE SEQUENCE</scope>
    <source>
        <strain evidence="6">JI20-1</strain>
        <plasmid evidence="6">Plasmid pSTJ001</plasmid>
    </source>
</reference>
<proteinExistence type="predicted"/>
<organism evidence="5 6">
    <name type="scientific">Halobacterium hubeiense</name>
    <dbReference type="NCBI Taxonomy" id="1407499"/>
    <lineage>
        <taxon>Archaea</taxon>
        <taxon>Methanobacteriati</taxon>
        <taxon>Methanobacteriota</taxon>
        <taxon>Stenosarchaea group</taxon>
        <taxon>Halobacteria</taxon>
        <taxon>Halobacteriales</taxon>
        <taxon>Halobacteriaceae</taxon>
        <taxon>Halobacterium</taxon>
    </lineage>
</organism>
<keyword evidence="1" id="KW-0812">Transmembrane</keyword>
<evidence type="ECO:0000259" key="2">
    <source>
        <dbReference type="Pfam" id="PF26589"/>
    </source>
</evidence>
<dbReference type="Pfam" id="PF26590">
    <property type="entry name" value="DUF8186_M"/>
    <property type="match status" value="1"/>
</dbReference>
<evidence type="ECO:0000259" key="4">
    <source>
        <dbReference type="Pfam" id="PF26591"/>
    </source>
</evidence>
<keyword evidence="1" id="KW-0472">Membrane</keyword>
<evidence type="ECO:0000259" key="3">
    <source>
        <dbReference type="Pfam" id="PF26590"/>
    </source>
</evidence>
<dbReference type="Pfam" id="PF26589">
    <property type="entry name" value="DUF8186"/>
    <property type="match status" value="1"/>
</dbReference>
<feature type="domain" description="DUF8186" evidence="2">
    <location>
        <begin position="94"/>
        <end position="266"/>
    </location>
</feature>
<dbReference type="KEGG" id="hhb:Hhub_4151"/>
<gene>
    <name evidence="5" type="ORF">HHUB_4151</name>
</gene>
<evidence type="ECO:0000313" key="6">
    <source>
        <dbReference type="Proteomes" id="UP000066737"/>
    </source>
</evidence>
<protein>
    <submittedName>
        <fullName evidence="5">Probable secreted glycoprotein</fullName>
    </submittedName>
</protein>
<dbReference type="InterPro" id="IPR058911">
    <property type="entry name" value="DUF8186_C"/>
</dbReference>
<sequence>MRTSSYRRVASAVLVVLVVCVGVGVGVHPAAADPPEEPDHGLNASEFYPLWSHDVDGNISLNETAIRTLANGTDISYLEPPEEVQRWNQQDLREFPETGTKTSVYPEGTETTASDRGWITDAYTRLFAIQPSTRAFVSGSRQPLYVPSKGSILATTDYRVDLPEDDTTGSVRVFYDLNSASIESVRAVSGARTIGTTAPSQTVQINYSDLQSGPHSVGVEARIQIDVTKTTKTKVCSDDGRCHWETETEEIDESITVEDTRLVEQYSLLSTGYVTQYPDGDMGVVTKQNHPWAGLSLPENDTANGVWRFYSGRETDWDSLTKTNPDGTETVSSPAQPLQVYAYPSTSQAELATTESGFSQPEGELLQTQGEQRPVPELPASVNVDVANESYNVSSQLAVRHAEYEPKTVEVRGLVAGTSRELSPSFYTTVKTRATSLDVEVINATSSTLRVRVELSDEQGRPVMTAGYDGRVVVEGTPVETNAAGTAIVTIERAEKGMTAVYEPASFWKRNPAYTSSSASFTGPSSFGGNLWMLFRLVLAALLLWLPVYMFDRMLDLDIWPPWEGLW</sequence>
<evidence type="ECO:0000256" key="1">
    <source>
        <dbReference type="SAM" id="Phobius"/>
    </source>
</evidence>
<feature type="domain" description="DUF8186" evidence="4">
    <location>
        <begin position="433"/>
        <end position="520"/>
    </location>
</feature>
<feature type="domain" description="DUF8186" evidence="3">
    <location>
        <begin position="271"/>
        <end position="422"/>
    </location>
</feature>
<name>A0A0U5H6V0_9EURY</name>